<dbReference type="Proteomes" id="UP000824223">
    <property type="component" value="Unassembled WGS sequence"/>
</dbReference>
<reference evidence="2" key="2">
    <citation type="submission" date="2021-04" db="EMBL/GenBank/DDBJ databases">
        <authorList>
            <person name="Gilroy R."/>
        </authorList>
    </citation>
    <scope>NUCLEOTIDE SEQUENCE</scope>
    <source>
        <strain evidence="2">ChiSjej2B20-11307</strain>
    </source>
</reference>
<organism evidence="2 3">
    <name type="scientific">Candidatus Mediterraneibacter pullicola</name>
    <dbReference type="NCBI Taxonomy" id="2838682"/>
    <lineage>
        <taxon>Bacteria</taxon>
        <taxon>Bacillati</taxon>
        <taxon>Bacillota</taxon>
        <taxon>Clostridia</taxon>
        <taxon>Lachnospirales</taxon>
        <taxon>Lachnospiraceae</taxon>
        <taxon>Mediterraneibacter</taxon>
    </lineage>
</organism>
<dbReference type="EMBL" id="DXAK01000046">
    <property type="protein sequence ID" value="HJA07411.1"/>
    <property type="molecule type" value="Genomic_DNA"/>
</dbReference>
<dbReference type="GO" id="GO:0009976">
    <property type="term" value="F:tocopherol cyclase activity"/>
    <property type="evidence" value="ECO:0007669"/>
    <property type="project" value="InterPro"/>
</dbReference>
<evidence type="ECO:0000313" key="2">
    <source>
        <dbReference type="EMBL" id="HJA07411.1"/>
    </source>
</evidence>
<accession>A0A9D2KK79</accession>
<sequence>MVSEYFYGWYFRCQGEDGTFAVIPAVHISGRKQTCSIQIITETGSWNQEFPICQFRISRPKGIMQIGDNLFSEKGLRLKMEKAQGGVEISGILRFGKLTRPRYDIMGPFRYISGMECTHTVYSMFHSVNGDVVINGKIYHFRNAKGYMEGDSGRSFPEKYVWTQHFLKNGSLMFAAASIPLAGLRFTGTTGILFYKGREYRFATYMGALVRKMGENELLVQQGRYCLEVRFPRQAGEALSAPQKGEMTRRIRENVSHMAEYTLSYQGKTVFRVKTNHAAFEYEIKEEENEDISNHSGENQGKILKRRYHRIQ</sequence>
<evidence type="ECO:0000313" key="3">
    <source>
        <dbReference type="Proteomes" id="UP000824223"/>
    </source>
</evidence>
<comment type="caution">
    <text evidence="2">The sequence shown here is derived from an EMBL/GenBank/DDBJ whole genome shotgun (WGS) entry which is preliminary data.</text>
</comment>
<feature type="region of interest" description="Disordered" evidence="1">
    <location>
        <begin position="287"/>
        <end position="312"/>
    </location>
</feature>
<reference evidence="2" key="1">
    <citation type="journal article" date="2021" name="PeerJ">
        <title>Extensive microbial diversity within the chicken gut microbiome revealed by metagenomics and culture.</title>
        <authorList>
            <person name="Gilroy R."/>
            <person name="Ravi A."/>
            <person name="Getino M."/>
            <person name="Pursley I."/>
            <person name="Horton D.L."/>
            <person name="Alikhan N.F."/>
            <person name="Baker D."/>
            <person name="Gharbi K."/>
            <person name="Hall N."/>
            <person name="Watson M."/>
            <person name="Adriaenssens E.M."/>
            <person name="Foster-Nyarko E."/>
            <person name="Jarju S."/>
            <person name="Secka A."/>
            <person name="Antonio M."/>
            <person name="Oren A."/>
            <person name="Chaudhuri R.R."/>
            <person name="La Ragione R."/>
            <person name="Hildebrand F."/>
            <person name="Pallen M.J."/>
        </authorList>
    </citation>
    <scope>NUCLEOTIDE SEQUENCE</scope>
    <source>
        <strain evidence="2">ChiSjej2B20-11307</strain>
    </source>
</reference>
<name>A0A9D2KK79_9FIRM</name>
<dbReference type="AlphaFoldDB" id="A0A9D2KK79"/>
<gene>
    <name evidence="2" type="ORF">H9798_09775</name>
</gene>
<dbReference type="InterPro" id="IPR025893">
    <property type="entry name" value="Tocopherol_cyclase"/>
</dbReference>
<proteinExistence type="predicted"/>
<protein>
    <submittedName>
        <fullName evidence="2">Tocopherol cyclase family protein</fullName>
    </submittedName>
</protein>
<dbReference type="Pfam" id="PF14249">
    <property type="entry name" value="Tocopherol_cycl"/>
    <property type="match status" value="1"/>
</dbReference>
<feature type="compositionally biased region" description="Basic residues" evidence="1">
    <location>
        <begin position="303"/>
        <end position="312"/>
    </location>
</feature>
<evidence type="ECO:0000256" key="1">
    <source>
        <dbReference type="SAM" id="MobiDB-lite"/>
    </source>
</evidence>